<protein>
    <submittedName>
        <fullName evidence="1">Protein 3</fullName>
    </submittedName>
</protein>
<evidence type="ECO:0000313" key="1">
    <source>
        <dbReference type="EMBL" id="DAZ90649.1"/>
    </source>
</evidence>
<sequence length="174" mass="20188">MQNSSVKMNMFKKSIKLEDLVRKLNRPFSSSRMIRGRLFIVDNLNINNLMSKHNKVRERIVDYFEEQSEIGNCWLCDPMKSDPSNVIDFISITHCIDSEKINPVIYRAILEKMDGESIDLDCFLKIISSVKPYKLILSMIRHRSPKLSCTSDVSNLILNKPNESLYYDSFSSLV</sequence>
<organism evidence="1">
    <name type="scientific">Artemisia virus 1</name>
    <dbReference type="NCBI Taxonomy" id="2977954"/>
    <lineage>
        <taxon>Viruses</taxon>
        <taxon>Riboviria</taxon>
        <taxon>Orthornavirae</taxon>
        <taxon>Negarnaviricota</taxon>
        <taxon>Haploviricotina</taxon>
        <taxon>Monjiviricetes</taxon>
        <taxon>Mononegavirales</taxon>
        <taxon>Rhabdoviridae</taxon>
        <taxon>Betarhabdovirinae</taxon>
        <taxon>Varicosavirus</taxon>
        <taxon>Varicosavirus artemisiae</taxon>
    </lineage>
</organism>
<dbReference type="EMBL" id="BK061742">
    <property type="protein sequence ID" value="DAZ90649.1"/>
    <property type="molecule type" value="Viral_cRNA"/>
</dbReference>
<accession>A0A9N6YJ01</accession>
<name>A0A9N6YJ01_9RHAB</name>
<reference evidence="1" key="1">
    <citation type="journal article" date="2022" name="bioRxiv">
        <title>Unlocking the hidden genetic diversity of varicosaviruses, the neglected plant rhabdoviruses.</title>
        <authorList>
            <person name="Bejerman N."/>
            <person name="Dietzgen R.G."/>
            <person name="Debat H."/>
        </authorList>
    </citation>
    <scope>NUCLEOTIDE SEQUENCE</scope>
</reference>
<proteinExistence type="predicted"/>